<comment type="caution">
    <text evidence="4">The sequence shown here is derived from an EMBL/GenBank/DDBJ whole genome shotgun (WGS) entry which is preliminary data.</text>
</comment>
<dbReference type="GO" id="GO:0004165">
    <property type="term" value="F:delta(3)-delta(2)-enoyl-CoA isomerase activity"/>
    <property type="evidence" value="ECO:0007669"/>
    <property type="project" value="UniProtKB-ARBA"/>
</dbReference>
<comment type="subcellular location">
    <subcellularLocation>
        <location evidence="1">Peroxisome</location>
    </subcellularLocation>
</comment>
<evidence type="ECO:0000256" key="1">
    <source>
        <dbReference type="ARBA" id="ARBA00004275"/>
    </source>
</evidence>
<protein>
    <submittedName>
        <fullName evidence="4">Enoyl-CoA hydratase</fullName>
    </submittedName>
</protein>
<dbReference type="PANTHER" id="PTHR43684:SF1">
    <property type="entry name" value="ENOYL-COA DELTA ISOMERASE 2"/>
    <property type="match status" value="1"/>
</dbReference>
<keyword evidence="2" id="KW-0576">Peroxisome</keyword>
<accession>A0A023D330</accession>
<evidence type="ECO:0000313" key="5">
    <source>
        <dbReference type="Proteomes" id="UP000019760"/>
    </source>
</evidence>
<dbReference type="PANTHER" id="PTHR43684">
    <property type="match status" value="1"/>
</dbReference>
<sequence length="259" mass="27300">MPDIEISSSGGILSLVLNRPAKRNALTDAMYGTLADAFAHAGSDRATRVILLAGEGESFTAGNDIADFVAVTSGTAAGRASGPGNVLRFLDALATCTLPLVSAAQGHAVGIGTTLLLHCDHVVLGESARLSTPFVNLALVPEAASSLLIPRRIGHARAYAMFALAEIVTAEQAVAWGLANAVVPDTSLREAALDVAGRLAAQPREALAITKRLMRDTATIRARMDEENDAFMARLRSPEAMEAFTAFAERRKPDFSRFD</sequence>
<dbReference type="AlphaFoldDB" id="A0A023D330"/>
<dbReference type="RefSeq" id="WP_042056542.1">
    <property type="nucleotide sequence ID" value="NZ_BAND01000015.1"/>
</dbReference>
<organism evidence="4 5">
    <name type="scientific">Acidomonas methanolica NBRC 104435</name>
    <dbReference type="NCBI Taxonomy" id="1231351"/>
    <lineage>
        <taxon>Bacteria</taxon>
        <taxon>Pseudomonadati</taxon>
        <taxon>Pseudomonadota</taxon>
        <taxon>Alphaproteobacteria</taxon>
        <taxon>Acetobacterales</taxon>
        <taxon>Acetobacteraceae</taxon>
        <taxon>Acidomonas</taxon>
    </lineage>
</organism>
<dbReference type="CDD" id="cd06558">
    <property type="entry name" value="crotonase-like"/>
    <property type="match status" value="1"/>
</dbReference>
<reference evidence="5" key="1">
    <citation type="journal article" date="2014" name="FEMS Microbiol. Lett.">
        <title>Draft Genomic DNA Sequence of the Facultatively Methylotrophic Bacterium Acidomonas methanolica type strain MB58.</title>
        <authorList>
            <person name="Higashiura N."/>
            <person name="Hadano H."/>
            <person name="Hirakawa H."/>
            <person name="Matsutani M."/>
            <person name="Takabe S."/>
            <person name="Matsushita K."/>
            <person name="Azuma Y."/>
        </authorList>
    </citation>
    <scope>NUCLEOTIDE SEQUENCE [LARGE SCALE GENOMIC DNA]</scope>
    <source>
        <strain evidence="5">MB58</strain>
    </source>
</reference>
<evidence type="ECO:0000256" key="3">
    <source>
        <dbReference type="ARBA" id="ARBA00023235"/>
    </source>
</evidence>
<gene>
    <name evidence="4" type="ORF">Amme_015_053</name>
</gene>
<dbReference type="InterPro" id="IPR029045">
    <property type="entry name" value="ClpP/crotonase-like_dom_sf"/>
</dbReference>
<proteinExistence type="predicted"/>
<keyword evidence="5" id="KW-1185">Reference proteome</keyword>
<evidence type="ECO:0000256" key="2">
    <source>
        <dbReference type="ARBA" id="ARBA00023140"/>
    </source>
</evidence>
<dbReference type="EMBL" id="BAND01000015">
    <property type="protein sequence ID" value="GAJ28186.1"/>
    <property type="molecule type" value="Genomic_DNA"/>
</dbReference>
<reference evidence="4 5" key="2">
    <citation type="journal article" date="2014" name="FEMS Microbiol. Lett.">
        <title>Draft genomic DNA sequence of the facultatively methylotrophic bacterium Acidomonas methanolica type strain MB58.</title>
        <authorList>
            <person name="Higashiura N."/>
            <person name="Hadano H."/>
            <person name="Hirakawa H."/>
            <person name="Matsutani M."/>
            <person name="Takabe S."/>
            <person name="Matsushita K."/>
            <person name="Azuma Y."/>
        </authorList>
    </citation>
    <scope>NUCLEOTIDE SEQUENCE [LARGE SCALE GENOMIC DNA]</scope>
    <source>
        <strain evidence="4 5">MB58</strain>
    </source>
</reference>
<dbReference type="InterPro" id="IPR051053">
    <property type="entry name" value="ECH/Chromodomain_protein"/>
</dbReference>
<dbReference type="Pfam" id="PF00378">
    <property type="entry name" value="ECH_1"/>
    <property type="match status" value="1"/>
</dbReference>
<name>A0A023D330_ACIMT</name>
<keyword evidence="3" id="KW-0413">Isomerase</keyword>
<dbReference type="OrthoDB" id="9797151at2"/>
<dbReference type="Gene3D" id="3.90.226.10">
    <property type="entry name" value="2-enoyl-CoA Hydratase, Chain A, domain 1"/>
    <property type="match status" value="1"/>
</dbReference>
<dbReference type="Proteomes" id="UP000019760">
    <property type="component" value="Unassembled WGS sequence"/>
</dbReference>
<dbReference type="InterPro" id="IPR001753">
    <property type="entry name" value="Enoyl-CoA_hydra/iso"/>
</dbReference>
<dbReference type="SUPFAM" id="SSF52096">
    <property type="entry name" value="ClpP/crotonase"/>
    <property type="match status" value="1"/>
</dbReference>
<evidence type="ECO:0000313" key="4">
    <source>
        <dbReference type="EMBL" id="GAJ28186.1"/>
    </source>
</evidence>